<dbReference type="InterPro" id="IPR045455">
    <property type="entry name" value="NrS-1_pol-like_helicase"/>
</dbReference>
<name>A0A8H3LLV9_9GLOM</name>
<comment type="caution">
    <text evidence="3">The sequence shown here is derived from an EMBL/GenBank/DDBJ whole genome shotgun (WGS) entry which is preliminary data.</text>
</comment>
<dbReference type="OrthoDB" id="2397858at2759"/>
<feature type="compositionally biased region" description="Low complexity" evidence="1">
    <location>
        <begin position="315"/>
        <end position="334"/>
    </location>
</feature>
<dbReference type="EMBL" id="BLAL01000169">
    <property type="protein sequence ID" value="GES87674.1"/>
    <property type="molecule type" value="Genomic_DNA"/>
</dbReference>
<proteinExistence type="predicted"/>
<dbReference type="Pfam" id="PF19263">
    <property type="entry name" value="DUF5906"/>
    <property type="match status" value="1"/>
</dbReference>
<evidence type="ECO:0000259" key="2">
    <source>
        <dbReference type="Pfam" id="PF19263"/>
    </source>
</evidence>
<feature type="domain" description="NrS-1 polymerase-like helicase" evidence="2">
    <location>
        <begin position="3"/>
        <end position="80"/>
    </location>
</feature>
<reference evidence="3" key="1">
    <citation type="submission" date="2019-10" db="EMBL/GenBank/DDBJ databases">
        <title>Conservation and host-specific expression of non-tandemly repeated heterogenous ribosome RNA gene in arbuscular mycorrhizal fungi.</title>
        <authorList>
            <person name="Maeda T."/>
            <person name="Kobayashi Y."/>
            <person name="Nakagawa T."/>
            <person name="Ezawa T."/>
            <person name="Yamaguchi K."/>
            <person name="Bino T."/>
            <person name="Nishimoto Y."/>
            <person name="Shigenobu S."/>
            <person name="Kawaguchi M."/>
        </authorList>
    </citation>
    <scope>NUCLEOTIDE SEQUENCE</scope>
    <source>
        <strain evidence="3">HR1</strain>
    </source>
</reference>
<feature type="region of interest" description="Disordered" evidence="1">
    <location>
        <begin position="311"/>
        <end position="350"/>
    </location>
</feature>
<dbReference type="AlphaFoldDB" id="A0A8H3LLV9"/>
<protein>
    <recommendedName>
        <fullName evidence="2">NrS-1 polymerase-like helicase domain-containing protein</fullName>
    </recommendedName>
</protein>
<accession>A0A8H3LLV9</accession>
<evidence type="ECO:0000256" key="1">
    <source>
        <dbReference type="SAM" id="MobiDB-lite"/>
    </source>
</evidence>
<gene>
    <name evidence="3" type="ORF">RCL2_001466500</name>
</gene>
<evidence type="ECO:0000313" key="3">
    <source>
        <dbReference type="EMBL" id="GES87674.1"/>
    </source>
</evidence>
<organism evidence="3 4">
    <name type="scientific">Rhizophagus clarus</name>
    <dbReference type="NCBI Taxonomy" id="94130"/>
    <lineage>
        <taxon>Eukaryota</taxon>
        <taxon>Fungi</taxon>
        <taxon>Fungi incertae sedis</taxon>
        <taxon>Mucoromycota</taxon>
        <taxon>Glomeromycotina</taxon>
        <taxon>Glomeromycetes</taxon>
        <taxon>Glomerales</taxon>
        <taxon>Glomeraceae</taxon>
        <taxon>Rhizophagus</taxon>
    </lineage>
</organism>
<dbReference type="Proteomes" id="UP000615446">
    <property type="component" value="Unassembled WGS sequence"/>
</dbReference>
<sequence>MSDLEKILRRFNSTIQARKFIVMNETGMSSGEWHRFNGHLKSLITERMVAIERKGLETIQINDYAGYMVTSNQDAPLKIDIGNSRIVCFDVSACCRGNIPYFDRLGDILDHPDAPGVVMSYLLSRDLSNWSPGKIPATKMKIETMREQLPNPIRFIIDYITTLPENQISRFGCEKVYQDYLEWCECNGEKPLTSKVAGKKFSLISIDQTHSRDNGVRVYQYILDRSKIVAKLCESGLGDMEEFSDTPQDELPANEATDIPIFNVPEVPSNTIPTTPSKEKIVASPSKNKKADKQDDSTQNLFDFVAKDIHAPVASTGPEGTTSGTSETSKSPEPVINEPETCKPPKPSNEVSSAILLNRAQREQRLRKWAINHGKDPDVFVTITEKDIRLSHEYRDRMMSDVDAVDFAKEDGMNVNDIFYMSRRERLISEEIYLRNFENAGKPQTYVYDDEEWQKGISILQENGHLW</sequence>
<feature type="region of interest" description="Disordered" evidence="1">
    <location>
        <begin position="263"/>
        <end position="297"/>
    </location>
</feature>
<evidence type="ECO:0000313" key="4">
    <source>
        <dbReference type="Proteomes" id="UP000615446"/>
    </source>
</evidence>